<evidence type="ECO:0000313" key="2">
    <source>
        <dbReference type="EMBL" id="QRD03512.1"/>
    </source>
</evidence>
<feature type="compositionally biased region" description="Basic and acidic residues" evidence="1">
    <location>
        <begin position="70"/>
        <end position="85"/>
    </location>
</feature>
<dbReference type="RefSeq" id="XP_001800568.1">
    <property type="nucleotide sequence ID" value="XM_001800516.1"/>
</dbReference>
<dbReference type="KEGG" id="pno:SNOG_10289"/>
<name>A0A7U2FE00_PHANO</name>
<sequence>MPQQDASPTSHYSLHQSSTTTVTLCSYHMLTSSSASTGYTSNMNPMDRFLSEGSAEQSAMFIRGDNGEPSTKRKCECKRTSKEKL</sequence>
<protein>
    <submittedName>
        <fullName evidence="2">Uncharacterized protein</fullName>
    </submittedName>
</protein>
<proteinExistence type="predicted"/>
<accession>A0A7U2FE00</accession>
<evidence type="ECO:0000313" key="3">
    <source>
        <dbReference type="Proteomes" id="UP000663193"/>
    </source>
</evidence>
<dbReference type="AlphaFoldDB" id="A0A7U2FE00"/>
<gene>
    <name evidence="2" type="ORF">JI435_442070</name>
</gene>
<dbReference type="OrthoDB" id="3547690at2759"/>
<reference evidence="3" key="1">
    <citation type="journal article" date="2021" name="BMC Genomics">
        <title>Chromosome-level genome assembly and manually-curated proteome of model necrotroph Parastagonospora nodorum Sn15 reveals a genome-wide trove of candidate effector homologs, and redundancy of virulence-related functions within an accessory chromosome.</title>
        <authorList>
            <person name="Bertazzoni S."/>
            <person name="Jones D.A.B."/>
            <person name="Phan H.T."/>
            <person name="Tan K.-C."/>
            <person name="Hane J.K."/>
        </authorList>
    </citation>
    <scope>NUCLEOTIDE SEQUENCE [LARGE SCALE GENOMIC DNA]</scope>
    <source>
        <strain evidence="3">SN15 / ATCC MYA-4574 / FGSC 10173)</strain>
    </source>
</reference>
<dbReference type="VEuPathDB" id="FungiDB:JI435_442070"/>
<evidence type="ECO:0000256" key="1">
    <source>
        <dbReference type="SAM" id="MobiDB-lite"/>
    </source>
</evidence>
<dbReference type="Proteomes" id="UP000663193">
    <property type="component" value="Chromosome 15"/>
</dbReference>
<dbReference type="EMBL" id="CP069037">
    <property type="protein sequence ID" value="QRD03512.1"/>
    <property type="molecule type" value="Genomic_DNA"/>
</dbReference>
<organism evidence="2 3">
    <name type="scientific">Phaeosphaeria nodorum (strain SN15 / ATCC MYA-4574 / FGSC 10173)</name>
    <name type="common">Glume blotch fungus</name>
    <name type="synonym">Parastagonospora nodorum</name>
    <dbReference type="NCBI Taxonomy" id="321614"/>
    <lineage>
        <taxon>Eukaryota</taxon>
        <taxon>Fungi</taxon>
        <taxon>Dikarya</taxon>
        <taxon>Ascomycota</taxon>
        <taxon>Pezizomycotina</taxon>
        <taxon>Dothideomycetes</taxon>
        <taxon>Pleosporomycetidae</taxon>
        <taxon>Pleosporales</taxon>
        <taxon>Pleosporineae</taxon>
        <taxon>Phaeosphaeriaceae</taxon>
        <taxon>Parastagonospora</taxon>
    </lineage>
</organism>
<keyword evidence="3" id="KW-1185">Reference proteome</keyword>
<feature type="region of interest" description="Disordered" evidence="1">
    <location>
        <begin position="61"/>
        <end position="85"/>
    </location>
</feature>